<feature type="region of interest" description="Disordered" evidence="1">
    <location>
        <begin position="146"/>
        <end position="248"/>
    </location>
</feature>
<reference evidence="3" key="1">
    <citation type="submission" date="2016-11" db="UniProtKB">
        <authorList>
            <consortium name="WormBaseParasite"/>
        </authorList>
    </citation>
    <scope>IDENTIFICATION</scope>
</reference>
<organism evidence="2 3">
    <name type="scientific">Caenorhabditis tropicalis</name>
    <dbReference type="NCBI Taxonomy" id="1561998"/>
    <lineage>
        <taxon>Eukaryota</taxon>
        <taxon>Metazoa</taxon>
        <taxon>Ecdysozoa</taxon>
        <taxon>Nematoda</taxon>
        <taxon>Chromadorea</taxon>
        <taxon>Rhabditida</taxon>
        <taxon>Rhabditina</taxon>
        <taxon>Rhabditomorpha</taxon>
        <taxon>Rhabditoidea</taxon>
        <taxon>Rhabditidae</taxon>
        <taxon>Peloderinae</taxon>
        <taxon>Caenorhabditis</taxon>
    </lineage>
</organism>
<evidence type="ECO:0000313" key="3">
    <source>
        <dbReference type="WBParaSite" id="Csp11.Scaffold630.g17866.t1"/>
    </source>
</evidence>
<feature type="compositionally biased region" description="Basic and acidic residues" evidence="1">
    <location>
        <begin position="112"/>
        <end position="126"/>
    </location>
</feature>
<dbReference type="AlphaFoldDB" id="A0A1I7UNW8"/>
<proteinExistence type="predicted"/>
<dbReference type="eggNOG" id="ENOG502TK04">
    <property type="taxonomic scope" value="Eukaryota"/>
</dbReference>
<evidence type="ECO:0000313" key="2">
    <source>
        <dbReference type="Proteomes" id="UP000095282"/>
    </source>
</evidence>
<feature type="compositionally biased region" description="Basic and acidic residues" evidence="1">
    <location>
        <begin position="185"/>
        <end position="232"/>
    </location>
</feature>
<name>A0A1I7UNW8_9PELO</name>
<sequence>MNKDTKQRSIDVDLFSSRFVIVEGNEDKMKISTVLQPDKYLNFKIKDKGFNTKDPGDPCRLDGFVQITVAEDSSDSDQENPVPTFHFLPRLRIDFAAEEEENNWKKKRRSFRMRESRDEESNRDEENHPLDKLICIKQLEAEKKIKTKTVSSSQEEPETMKQPKKKTQTTSSVTPEDEVTPKSLKLKDVVFSDHPPKPPPLEKKLSSDSESNEKKTSEVKKVSSDQPKKPISEMKAPSQNTKKLEDVVFPDKPKISENAAPKMNSEDVKKVAVVQKAGEIKRKKKKNKKCVIS</sequence>
<feature type="region of interest" description="Disordered" evidence="1">
    <location>
        <begin position="104"/>
        <end position="126"/>
    </location>
</feature>
<accession>A0A1I7UNW8</accession>
<dbReference type="STRING" id="1561998.A0A1I7UNW8"/>
<evidence type="ECO:0000256" key="1">
    <source>
        <dbReference type="SAM" id="MobiDB-lite"/>
    </source>
</evidence>
<dbReference type="Proteomes" id="UP000095282">
    <property type="component" value="Unplaced"/>
</dbReference>
<protein>
    <submittedName>
        <fullName evidence="3">Protein ENL-like</fullName>
    </submittedName>
</protein>
<keyword evidence="2" id="KW-1185">Reference proteome</keyword>
<dbReference type="WBParaSite" id="Csp11.Scaffold630.g17866.t1">
    <property type="protein sequence ID" value="Csp11.Scaffold630.g17866.t1"/>
    <property type="gene ID" value="Csp11.Scaffold630.g17866"/>
</dbReference>